<evidence type="ECO:0000256" key="9">
    <source>
        <dbReference type="ARBA" id="ARBA00022741"/>
    </source>
</evidence>
<feature type="chain" id="PRO_5032973393" description="non-specific serine/threonine protein kinase" evidence="16">
    <location>
        <begin position="26"/>
        <end position="682"/>
    </location>
</feature>
<dbReference type="EMBL" id="JADFTS010000007">
    <property type="protein sequence ID" value="KAF9597401.1"/>
    <property type="molecule type" value="Genomic_DNA"/>
</dbReference>
<evidence type="ECO:0000259" key="17">
    <source>
        <dbReference type="PROSITE" id="PS50011"/>
    </source>
</evidence>
<dbReference type="GO" id="GO:0005524">
    <property type="term" value="F:ATP binding"/>
    <property type="evidence" value="ECO:0007669"/>
    <property type="project" value="UniProtKB-KW"/>
</dbReference>
<evidence type="ECO:0000256" key="15">
    <source>
        <dbReference type="SAM" id="Phobius"/>
    </source>
</evidence>
<dbReference type="GO" id="GO:0004674">
    <property type="term" value="F:protein serine/threonine kinase activity"/>
    <property type="evidence" value="ECO:0007669"/>
    <property type="project" value="UniProtKB-KW"/>
</dbReference>
<keyword evidence="14" id="KW-0325">Glycoprotein</keyword>
<evidence type="ECO:0000256" key="11">
    <source>
        <dbReference type="ARBA" id="ARBA00022840"/>
    </source>
</evidence>
<evidence type="ECO:0000256" key="6">
    <source>
        <dbReference type="ARBA" id="ARBA00022692"/>
    </source>
</evidence>
<keyword evidence="10" id="KW-0418">Kinase</keyword>
<reference evidence="18 19" key="1">
    <citation type="submission" date="2020-10" db="EMBL/GenBank/DDBJ databases">
        <title>The Coptis chinensis genome and diversification of protoberbering-type alkaloids.</title>
        <authorList>
            <person name="Wang B."/>
            <person name="Shu S."/>
            <person name="Song C."/>
            <person name="Liu Y."/>
        </authorList>
    </citation>
    <scope>NUCLEOTIDE SEQUENCE [LARGE SCALE GENOMIC DNA]</scope>
    <source>
        <strain evidence="18">HL-2020</strain>
        <tissue evidence="18">Leaf</tissue>
    </source>
</reference>
<dbReference type="AlphaFoldDB" id="A0A835LS15"/>
<dbReference type="Pfam" id="PF00560">
    <property type="entry name" value="LRR_1"/>
    <property type="match status" value="4"/>
</dbReference>
<dbReference type="Proteomes" id="UP000631114">
    <property type="component" value="Unassembled WGS sequence"/>
</dbReference>
<keyword evidence="19" id="KW-1185">Reference proteome</keyword>
<dbReference type="FunFam" id="3.80.10.10:FF:000516">
    <property type="entry name" value="Leucine-rich repeat family protein"/>
    <property type="match status" value="1"/>
</dbReference>
<dbReference type="SUPFAM" id="SSF52058">
    <property type="entry name" value="L domain-like"/>
    <property type="match status" value="1"/>
</dbReference>
<name>A0A835LS15_9MAGN</name>
<proteinExistence type="predicted"/>
<evidence type="ECO:0000256" key="5">
    <source>
        <dbReference type="ARBA" id="ARBA00022679"/>
    </source>
</evidence>
<evidence type="ECO:0000256" key="10">
    <source>
        <dbReference type="ARBA" id="ARBA00022777"/>
    </source>
</evidence>
<keyword evidence="13 15" id="KW-0472">Membrane</keyword>
<evidence type="ECO:0000256" key="16">
    <source>
        <dbReference type="SAM" id="SignalP"/>
    </source>
</evidence>
<evidence type="ECO:0000256" key="13">
    <source>
        <dbReference type="ARBA" id="ARBA00023136"/>
    </source>
</evidence>
<evidence type="ECO:0000313" key="19">
    <source>
        <dbReference type="Proteomes" id="UP000631114"/>
    </source>
</evidence>
<dbReference type="Pfam" id="PF00069">
    <property type="entry name" value="Pkinase"/>
    <property type="match status" value="1"/>
</dbReference>
<dbReference type="InterPro" id="IPR000719">
    <property type="entry name" value="Prot_kinase_dom"/>
</dbReference>
<dbReference type="InterPro" id="IPR013210">
    <property type="entry name" value="LRR_N_plant-typ"/>
</dbReference>
<dbReference type="InterPro" id="IPR011009">
    <property type="entry name" value="Kinase-like_dom_sf"/>
</dbReference>
<dbReference type="GO" id="GO:0016020">
    <property type="term" value="C:membrane"/>
    <property type="evidence" value="ECO:0007669"/>
    <property type="project" value="UniProtKB-SubCell"/>
</dbReference>
<protein>
    <recommendedName>
        <fullName evidence="2">non-specific serine/threonine protein kinase</fullName>
        <ecNumber evidence="2">2.7.11.1</ecNumber>
    </recommendedName>
</protein>
<evidence type="ECO:0000313" key="18">
    <source>
        <dbReference type="EMBL" id="KAF9597401.1"/>
    </source>
</evidence>
<keyword evidence="12 15" id="KW-1133">Transmembrane helix</keyword>
<comment type="caution">
    <text evidence="18">The sequence shown here is derived from an EMBL/GenBank/DDBJ whole genome shotgun (WGS) entry which is preliminary data.</text>
</comment>
<gene>
    <name evidence="18" type="ORF">IFM89_017747</name>
</gene>
<evidence type="ECO:0000256" key="8">
    <source>
        <dbReference type="ARBA" id="ARBA00022737"/>
    </source>
</evidence>
<evidence type="ECO:0000256" key="14">
    <source>
        <dbReference type="ARBA" id="ARBA00023180"/>
    </source>
</evidence>
<keyword evidence="8" id="KW-0677">Repeat</keyword>
<feature type="domain" description="Protein kinase" evidence="17">
    <location>
        <begin position="492"/>
        <end position="682"/>
    </location>
</feature>
<sequence>MATTFKALIYLSLFYSVFILRTTNALQETDILITFKTSIEDPLNSLSTWSKNSNTHICNWTGVTCSSSTTFSHSVISLNLQGLNLSGEISPSLCQLSSLSHLNLADNLFNQPIPLHLSQCNGLETLNLSYNLIWGTIPDQISLFSSLKVLDMSWNHIEGVIPNNLGFLQSLQVLNLGNNLFSGKVPSSIFGNLSKLVVLDLSQNPFLMSEIPEEIGKLQKLEQLLLQRSNFHGYVPESFVGLQGLKVLDLSQNNLTGEIPLKLGLSLENVVSFDVSQNRISGAFPIGICTSRSLINLNFHTNFFDGSIPDTFDPCLSLERFQVQNNGFSGDFPNGVWSLPKLKLIRAENNMFIGEIPDSIFKAVQLEQVQIDNNSFTGKVPNGLGLLKSLYRFSASLNASFMEGNQDLCGPGLPHSCADERSHPASIHLNKLIFTLIVVAFAAGIVLVAVGFFIMHRSSSYLKRNFSSGDWNMMLFYPLRITVQELLMGMNEKSAVSDHEGTFGRVHVMKLPSGEFFAVKKIMNSGFLSSKCLRAEIKTLAKIRHRNLTKLLGFCYSDDSIILIYEFVHSGSLKDSICNLEWRVRLRIALGAAQGLAYLHKDNVPRLLHGNFKSSNILLDMDCEPKLTEFSLYRIIGEKAYQSSIASESCYHIAPGIYVFFSTSYSLMISVFCSSVCSIVFL</sequence>
<dbReference type="InterPro" id="IPR003591">
    <property type="entry name" value="Leu-rich_rpt_typical-subtyp"/>
</dbReference>
<keyword evidence="7 16" id="KW-0732">Signal</keyword>
<evidence type="ECO:0000256" key="3">
    <source>
        <dbReference type="ARBA" id="ARBA00022527"/>
    </source>
</evidence>
<evidence type="ECO:0000256" key="1">
    <source>
        <dbReference type="ARBA" id="ARBA00004167"/>
    </source>
</evidence>
<dbReference type="EC" id="2.7.11.1" evidence="2"/>
<dbReference type="Pfam" id="PF08263">
    <property type="entry name" value="LRRNT_2"/>
    <property type="match status" value="1"/>
</dbReference>
<dbReference type="PANTHER" id="PTHR45974">
    <property type="entry name" value="RECEPTOR-LIKE PROTEIN 55"/>
    <property type="match status" value="1"/>
</dbReference>
<organism evidence="18 19">
    <name type="scientific">Coptis chinensis</name>
    <dbReference type="NCBI Taxonomy" id="261450"/>
    <lineage>
        <taxon>Eukaryota</taxon>
        <taxon>Viridiplantae</taxon>
        <taxon>Streptophyta</taxon>
        <taxon>Embryophyta</taxon>
        <taxon>Tracheophyta</taxon>
        <taxon>Spermatophyta</taxon>
        <taxon>Magnoliopsida</taxon>
        <taxon>Ranunculales</taxon>
        <taxon>Ranunculaceae</taxon>
        <taxon>Coptidoideae</taxon>
        <taxon>Coptis</taxon>
    </lineage>
</organism>
<dbReference type="PROSITE" id="PS50011">
    <property type="entry name" value="PROTEIN_KINASE_DOM"/>
    <property type="match status" value="1"/>
</dbReference>
<dbReference type="Gene3D" id="1.10.510.10">
    <property type="entry name" value="Transferase(Phosphotransferase) domain 1"/>
    <property type="match status" value="1"/>
</dbReference>
<dbReference type="Pfam" id="PF13855">
    <property type="entry name" value="LRR_8"/>
    <property type="match status" value="1"/>
</dbReference>
<keyword evidence="11" id="KW-0067">ATP-binding</keyword>
<dbReference type="PANTHER" id="PTHR45974:SF266">
    <property type="entry name" value="LEUCINE-RICH REPEAT RECEPTOR PROTEIN KINASE HPCA1"/>
    <property type="match status" value="1"/>
</dbReference>
<evidence type="ECO:0000256" key="4">
    <source>
        <dbReference type="ARBA" id="ARBA00022614"/>
    </source>
</evidence>
<evidence type="ECO:0000256" key="2">
    <source>
        <dbReference type="ARBA" id="ARBA00012513"/>
    </source>
</evidence>
<feature type="transmembrane region" description="Helical" evidence="15">
    <location>
        <begin position="657"/>
        <end position="681"/>
    </location>
</feature>
<dbReference type="OrthoDB" id="2015831at2759"/>
<dbReference type="SMART" id="SM00369">
    <property type="entry name" value="LRR_TYP"/>
    <property type="match status" value="5"/>
</dbReference>
<dbReference type="SUPFAM" id="SSF56112">
    <property type="entry name" value="Protein kinase-like (PK-like)"/>
    <property type="match status" value="1"/>
</dbReference>
<dbReference type="Gene3D" id="3.80.10.10">
    <property type="entry name" value="Ribonuclease Inhibitor"/>
    <property type="match status" value="2"/>
</dbReference>
<dbReference type="InterPro" id="IPR032675">
    <property type="entry name" value="LRR_dom_sf"/>
</dbReference>
<keyword evidence="6 15" id="KW-0812">Transmembrane</keyword>
<keyword evidence="9" id="KW-0547">Nucleotide-binding</keyword>
<feature type="transmembrane region" description="Helical" evidence="15">
    <location>
        <begin position="432"/>
        <end position="455"/>
    </location>
</feature>
<feature type="signal peptide" evidence="16">
    <location>
        <begin position="1"/>
        <end position="25"/>
    </location>
</feature>
<accession>A0A835LS15</accession>
<keyword evidence="5" id="KW-0808">Transferase</keyword>
<evidence type="ECO:0000256" key="7">
    <source>
        <dbReference type="ARBA" id="ARBA00022729"/>
    </source>
</evidence>
<dbReference type="InterPro" id="IPR001611">
    <property type="entry name" value="Leu-rich_rpt"/>
</dbReference>
<dbReference type="FunFam" id="3.80.10.10:FF:000095">
    <property type="entry name" value="LRR receptor-like serine/threonine-protein kinase GSO1"/>
    <property type="match status" value="1"/>
</dbReference>
<keyword evidence="4" id="KW-0433">Leucine-rich repeat</keyword>
<keyword evidence="3" id="KW-0723">Serine/threonine-protein kinase</keyword>
<comment type="subcellular location">
    <subcellularLocation>
        <location evidence="1">Membrane</location>
        <topology evidence="1">Single-pass membrane protein</topology>
    </subcellularLocation>
</comment>
<evidence type="ECO:0000256" key="12">
    <source>
        <dbReference type="ARBA" id="ARBA00022989"/>
    </source>
</evidence>